<feature type="domain" description="Glycosyl transferase family 51" evidence="12">
    <location>
        <begin position="55"/>
        <end position="215"/>
    </location>
</feature>
<keyword evidence="9 11" id="KW-0472">Membrane</keyword>
<comment type="caution">
    <text evidence="13">The sequence shown here is derived from an EMBL/GenBank/DDBJ whole genome shotgun (WGS) entry which is preliminary data.</text>
</comment>
<comment type="subcellular location">
    <subcellularLocation>
        <location evidence="11">Cell inner membrane</location>
        <topology evidence="11">Single-pass membrane protein</topology>
    </subcellularLocation>
</comment>
<comment type="similarity">
    <text evidence="11">Belongs to the glycosyltransferase 51 family.</text>
</comment>
<evidence type="ECO:0000256" key="6">
    <source>
        <dbReference type="ARBA" id="ARBA00022960"/>
    </source>
</evidence>
<keyword evidence="8 11" id="KW-1133">Transmembrane helix</keyword>
<evidence type="ECO:0000256" key="7">
    <source>
        <dbReference type="ARBA" id="ARBA00022984"/>
    </source>
</evidence>
<evidence type="ECO:0000256" key="2">
    <source>
        <dbReference type="ARBA" id="ARBA00022519"/>
    </source>
</evidence>
<comment type="pathway">
    <text evidence="11">Cell wall biogenesis; peptidoglycan biosynthesis.</text>
</comment>
<dbReference type="SUPFAM" id="SSF53955">
    <property type="entry name" value="Lysozyme-like"/>
    <property type="match status" value="1"/>
</dbReference>
<reference evidence="14" key="1">
    <citation type="journal article" date="2019" name="Int. J. Syst. Evol. Microbiol.">
        <title>The Global Catalogue of Microorganisms (GCM) 10K type strain sequencing project: providing services to taxonomists for standard genome sequencing and annotation.</title>
        <authorList>
            <consortium name="The Broad Institute Genomics Platform"/>
            <consortium name="The Broad Institute Genome Sequencing Center for Infectious Disease"/>
            <person name="Wu L."/>
            <person name="Ma J."/>
        </authorList>
    </citation>
    <scope>NUCLEOTIDE SEQUENCE [LARGE SCALE GENOMIC DNA]</scope>
    <source>
        <strain evidence="14">KCTC 42964</strain>
    </source>
</reference>
<evidence type="ECO:0000256" key="8">
    <source>
        <dbReference type="ARBA" id="ARBA00022989"/>
    </source>
</evidence>
<keyword evidence="14" id="KW-1185">Reference proteome</keyword>
<keyword evidence="1 11" id="KW-1003">Cell membrane</keyword>
<dbReference type="NCBIfam" id="TIGR02070">
    <property type="entry name" value="mono_pep_trsgly"/>
    <property type="match status" value="1"/>
</dbReference>
<organism evidence="13 14">
    <name type="scientific">Marinibaculum pumilum</name>
    <dbReference type="NCBI Taxonomy" id="1766165"/>
    <lineage>
        <taxon>Bacteria</taxon>
        <taxon>Pseudomonadati</taxon>
        <taxon>Pseudomonadota</taxon>
        <taxon>Alphaproteobacteria</taxon>
        <taxon>Rhodospirillales</taxon>
        <taxon>Rhodospirillaceae</taxon>
        <taxon>Marinibaculum</taxon>
    </lineage>
</organism>
<keyword evidence="5 11" id="KW-0812">Transmembrane</keyword>
<evidence type="ECO:0000313" key="14">
    <source>
        <dbReference type="Proteomes" id="UP001595528"/>
    </source>
</evidence>
<gene>
    <name evidence="11 13" type="primary">mtgA</name>
    <name evidence="13" type="ORF">ACFOGJ_01735</name>
</gene>
<evidence type="ECO:0000256" key="1">
    <source>
        <dbReference type="ARBA" id="ARBA00022475"/>
    </source>
</evidence>
<dbReference type="HAMAP" id="MF_00766">
    <property type="entry name" value="PGT_MtgA"/>
    <property type="match status" value="1"/>
</dbReference>
<keyword evidence="7 11" id="KW-0573">Peptidoglycan synthesis</keyword>
<keyword evidence="2 11" id="KW-0997">Cell inner membrane</keyword>
<comment type="function">
    <text evidence="11">Peptidoglycan polymerase that catalyzes glycan chain elongation from lipid-linked precursors.</text>
</comment>
<keyword evidence="6 11" id="KW-0133">Cell shape</keyword>
<dbReference type="InterPro" id="IPR001264">
    <property type="entry name" value="Glyco_trans_51"/>
</dbReference>
<dbReference type="PANTHER" id="PTHR30400">
    <property type="entry name" value="MONOFUNCTIONAL BIOSYNTHETIC PEPTIDOGLYCAN TRANSGLYCOSYLASE"/>
    <property type="match status" value="1"/>
</dbReference>
<dbReference type="InterPro" id="IPR036950">
    <property type="entry name" value="PBP_transglycosylase"/>
</dbReference>
<evidence type="ECO:0000256" key="4">
    <source>
        <dbReference type="ARBA" id="ARBA00022679"/>
    </source>
</evidence>
<keyword evidence="3 11" id="KW-0328">Glycosyltransferase</keyword>
<dbReference type="InterPro" id="IPR011812">
    <property type="entry name" value="Pep_trsgly"/>
</dbReference>
<keyword evidence="4 11" id="KW-0808">Transferase</keyword>
<evidence type="ECO:0000259" key="12">
    <source>
        <dbReference type="Pfam" id="PF00912"/>
    </source>
</evidence>
<evidence type="ECO:0000256" key="10">
    <source>
        <dbReference type="ARBA" id="ARBA00023316"/>
    </source>
</evidence>
<evidence type="ECO:0000256" key="5">
    <source>
        <dbReference type="ARBA" id="ARBA00022692"/>
    </source>
</evidence>
<dbReference type="InterPro" id="IPR023346">
    <property type="entry name" value="Lysozyme-like_dom_sf"/>
</dbReference>
<evidence type="ECO:0000256" key="3">
    <source>
        <dbReference type="ARBA" id="ARBA00022676"/>
    </source>
</evidence>
<evidence type="ECO:0000256" key="11">
    <source>
        <dbReference type="HAMAP-Rule" id="MF_00766"/>
    </source>
</evidence>
<comment type="catalytic activity">
    <reaction evidence="11">
        <text>[GlcNAc-(1-&gt;4)-Mur2Ac(oyl-L-Ala-gamma-D-Glu-L-Lys-D-Ala-D-Ala)](n)-di-trans,octa-cis-undecaprenyl diphosphate + beta-D-GlcNAc-(1-&gt;4)-Mur2Ac(oyl-L-Ala-gamma-D-Glu-L-Lys-D-Ala-D-Ala)-di-trans,octa-cis-undecaprenyl diphosphate = [GlcNAc-(1-&gt;4)-Mur2Ac(oyl-L-Ala-gamma-D-Glu-L-Lys-D-Ala-D-Ala)](n+1)-di-trans,octa-cis-undecaprenyl diphosphate + di-trans,octa-cis-undecaprenyl diphosphate + H(+)</text>
        <dbReference type="Rhea" id="RHEA:23708"/>
        <dbReference type="Rhea" id="RHEA-COMP:9602"/>
        <dbReference type="Rhea" id="RHEA-COMP:9603"/>
        <dbReference type="ChEBI" id="CHEBI:15378"/>
        <dbReference type="ChEBI" id="CHEBI:58405"/>
        <dbReference type="ChEBI" id="CHEBI:60033"/>
        <dbReference type="ChEBI" id="CHEBI:78435"/>
        <dbReference type="EC" id="2.4.99.28"/>
    </reaction>
</comment>
<dbReference type="RefSeq" id="WP_379897676.1">
    <property type="nucleotide sequence ID" value="NZ_JBHRTR010000005.1"/>
</dbReference>
<evidence type="ECO:0000256" key="9">
    <source>
        <dbReference type="ARBA" id="ARBA00023136"/>
    </source>
</evidence>
<sequence length="234" mass="25484">MNAGAVTAPSRWRRALRLVLVSITAIVAVLLGLIVLFRVLPVPVTPLMLMRMPPLHHQWVPLTAIAPALPRAVVASEDNHFCSHWGVDEEAFRAAVSDFLAGRPGRGGSTITQQTAKNLFLWPGRSALRKALELPISFAIELLWPKRRIIEVYLNIVEWAPGVYGAEAAARHHFDRAAADLSRRQAALLAAVLPNPREWSAGRPSGRISGRAATIERRVGQLGPLLDCVTISAG</sequence>
<accession>A0ABV7KU83</accession>
<evidence type="ECO:0000313" key="13">
    <source>
        <dbReference type="EMBL" id="MFC3225933.1"/>
    </source>
</evidence>
<dbReference type="Pfam" id="PF00912">
    <property type="entry name" value="Transgly"/>
    <property type="match status" value="1"/>
</dbReference>
<proteinExistence type="inferred from homology"/>
<dbReference type="EC" id="2.4.99.28" evidence="11"/>
<feature type="transmembrane region" description="Helical" evidence="11">
    <location>
        <begin position="18"/>
        <end position="40"/>
    </location>
</feature>
<dbReference type="EMBL" id="JBHRTR010000005">
    <property type="protein sequence ID" value="MFC3225933.1"/>
    <property type="molecule type" value="Genomic_DNA"/>
</dbReference>
<dbReference type="Gene3D" id="1.10.3810.10">
    <property type="entry name" value="Biosynthetic peptidoglycan transglycosylase-like"/>
    <property type="match status" value="1"/>
</dbReference>
<dbReference type="Proteomes" id="UP001595528">
    <property type="component" value="Unassembled WGS sequence"/>
</dbReference>
<protein>
    <recommendedName>
        <fullName evidence="11">Biosynthetic peptidoglycan transglycosylase</fullName>
        <ecNumber evidence="11">2.4.99.28</ecNumber>
    </recommendedName>
    <alternativeName>
        <fullName evidence="11">Glycan polymerase</fullName>
    </alternativeName>
    <alternativeName>
        <fullName evidence="11">Peptidoglycan glycosyltransferase MtgA</fullName>
        <shortName evidence="11">PGT</shortName>
    </alternativeName>
</protein>
<name>A0ABV7KU83_9PROT</name>
<keyword evidence="10 11" id="KW-0961">Cell wall biogenesis/degradation</keyword>
<dbReference type="PANTHER" id="PTHR30400:SF0">
    <property type="entry name" value="BIOSYNTHETIC PEPTIDOGLYCAN TRANSGLYCOSYLASE"/>
    <property type="match status" value="1"/>
</dbReference>